<keyword evidence="3" id="KW-1185">Reference proteome</keyword>
<organism evidence="2 3">
    <name type="scientific">Lobosporangium transversale</name>
    <dbReference type="NCBI Taxonomy" id="64571"/>
    <lineage>
        <taxon>Eukaryota</taxon>
        <taxon>Fungi</taxon>
        <taxon>Fungi incertae sedis</taxon>
        <taxon>Mucoromycota</taxon>
        <taxon>Mortierellomycotina</taxon>
        <taxon>Mortierellomycetes</taxon>
        <taxon>Mortierellales</taxon>
        <taxon>Mortierellaceae</taxon>
        <taxon>Lobosporangium</taxon>
    </lineage>
</organism>
<dbReference type="RefSeq" id="XP_021878525.1">
    <property type="nucleotide sequence ID" value="XM_022025148.1"/>
</dbReference>
<accession>A0A1Y2GEL1</accession>
<protein>
    <recommendedName>
        <fullName evidence="4">F-box domain-containing protein</fullName>
    </recommendedName>
</protein>
<dbReference type="InParanoid" id="A0A1Y2GEL1"/>
<feature type="compositionally biased region" description="Low complexity" evidence="1">
    <location>
        <begin position="573"/>
        <end position="582"/>
    </location>
</feature>
<gene>
    <name evidence="2" type="ORF">BCR41DRAFT_358942</name>
</gene>
<name>A0A1Y2GEL1_9FUNG</name>
<dbReference type="Proteomes" id="UP000193648">
    <property type="component" value="Unassembled WGS sequence"/>
</dbReference>
<evidence type="ECO:0000313" key="3">
    <source>
        <dbReference type="Proteomes" id="UP000193648"/>
    </source>
</evidence>
<evidence type="ECO:0000256" key="1">
    <source>
        <dbReference type="SAM" id="MobiDB-lite"/>
    </source>
</evidence>
<sequence length="681" mass="76237">MQFLEEQCTLRKADMPASTRIVKIPELMFLIASFLEEDSAYQSIASCLLVSKQFHVIFEPFLYKTIDLRRIRPPQPIDCVVLPGESQPRLPFQETLYHKGHLVRSVHAEFLQTVVDSPSSTPYYTGLQLHFSHLSTYLLPYCYELESLHIYQHGSSVPYFQQEYWDHLITLIQQNRRTLKSLTIEMNIRMIFPTAVWEAISDLQDLVHLSVSGVTINGFLEQCDKNHGGSNTSNSPLSVPPNLEAFLDACERAESLLLENFSITTLPVTQAYLQDPNSRWQAFGKRRRKSKPFKNLITLDDFPSTVPLSDRTNLLSKLNSSCSSSSSLSTSPSSCHIDSEWEPEIALARANAKCRLDQEHQIQRRYRDLKSLRYFGRSAVELTLFRYLLIQGSKSLTHISWNTRFADFYLPARITLFVARCLVDVATGCIGENNNKDWDLPARGPNGEVIDFGSIAITDQLMPGNLINNNTGAINDSNNSNNNNNYGFTPHHAYHKRGLTSLRSLELWDGFPFTDDQIAHILDSLTCPLKELKVSESGFGTLSLDALFRQKGAVEKTISELGSKNRDKDHNNTADGNGNDNTCGLDNRSSITEATFPGNIGGSSDSTGDGGPETIGLSSQSLPATVAAAATWKQPGYFRLPHSSALEKLDLTSCPDVTEEMVQEIRMHCPNLKELILTSQD</sequence>
<feature type="region of interest" description="Disordered" evidence="1">
    <location>
        <begin position="594"/>
        <end position="616"/>
    </location>
</feature>
<dbReference type="EMBL" id="MCFF01000036">
    <property type="protein sequence ID" value="ORZ08742.1"/>
    <property type="molecule type" value="Genomic_DNA"/>
</dbReference>
<dbReference type="SUPFAM" id="SSF52047">
    <property type="entry name" value="RNI-like"/>
    <property type="match status" value="1"/>
</dbReference>
<reference evidence="2 3" key="1">
    <citation type="submission" date="2016-07" db="EMBL/GenBank/DDBJ databases">
        <title>Pervasive Adenine N6-methylation of Active Genes in Fungi.</title>
        <authorList>
            <consortium name="DOE Joint Genome Institute"/>
            <person name="Mondo S.J."/>
            <person name="Dannebaum R.O."/>
            <person name="Kuo R.C."/>
            <person name="Labutti K."/>
            <person name="Haridas S."/>
            <person name="Kuo A."/>
            <person name="Salamov A."/>
            <person name="Ahrendt S.R."/>
            <person name="Lipzen A."/>
            <person name="Sullivan W."/>
            <person name="Andreopoulos W.B."/>
            <person name="Clum A."/>
            <person name="Lindquist E."/>
            <person name="Daum C."/>
            <person name="Ramamoorthy G.K."/>
            <person name="Gryganskyi A."/>
            <person name="Culley D."/>
            <person name="Magnuson J.K."/>
            <person name="James T.Y."/>
            <person name="O'Malley M.A."/>
            <person name="Stajich J.E."/>
            <person name="Spatafora J.W."/>
            <person name="Visel A."/>
            <person name="Grigoriev I.V."/>
        </authorList>
    </citation>
    <scope>NUCLEOTIDE SEQUENCE [LARGE SCALE GENOMIC DNA]</scope>
    <source>
        <strain evidence="2 3">NRRL 3116</strain>
    </source>
</reference>
<dbReference type="OrthoDB" id="2388980at2759"/>
<evidence type="ECO:0008006" key="4">
    <source>
        <dbReference type="Google" id="ProtNLM"/>
    </source>
</evidence>
<feature type="region of interest" description="Disordered" evidence="1">
    <location>
        <begin position="559"/>
        <end position="582"/>
    </location>
</feature>
<dbReference type="AlphaFoldDB" id="A0A1Y2GEL1"/>
<dbReference type="GeneID" id="33566992"/>
<comment type="caution">
    <text evidence="2">The sequence shown here is derived from an EMBL/GenBank/DDBJ whole genome shotgun (WGS) entry which is preliminary data.</text>
</comment>
<proteinExistence type="predicted"/>
<feature type="compositionally biased region" description="Basic and acidic residues" evidence="1">
    <location>
        <begin position="559"/>
        <end position="572"/>
    </location>
</feature>
<evidence type="ECO:0000313" key="2">
    <source>
        <dbReference type="EMBL" id="ORZ08742.1"/>
    </source>
</evidence>